<feature type="region of interest" description="Disordered" evidence="1">
    <location>
        <begin position="381"/>
        <end position="402"/>
    </location>
</feature>
<dbReference type="Gene3D" id="3.40.50.300">
    <property type="entry name" value="P-loop containing nucleotide triphosphate hydrolases"/>
    <property type="match status" value="1"/>
</dbReference>
<evidence type="ECO:0000256" key="1">
    <source>
        <dbReference type="SAM" id="MobiDB-lite"/>
    </source>
</evidence>
<accession>A0A3S5H4V4</accession>
<feature type="compositionally biased region" description="Low complexity" evidence="1">
    <location>
        <begin position="1473"/>
        <end position="1498"/>
    </location>
</feature>
<dbReference type="SUPFAM" id="SSF56091">
    <property type="entry name" value="DNA ligase/mRNA capping enzyme, catalytic domain"/>
    <property type="match status" value="1"/>
</dbReference>
<feature type="compositionally biased region" description="Gly residues" evidence="1">
    <location>
        <begin position="1391"/>
        <end position="1405"/>
    </location>
</feature>
<feature type="compositionally biased region" description="Low complexity" evidence="1">
    <location>
        <begin position="244"/>
        <end position="262"/>
    </location>
</feature>
<dbReference type="EMBL" id="CP029500">
    <property type="protein sequence ID" value="AYU75559.1"/>
    <property type="molecule type" value="Genomic_DNA"/>
</dbReference>
<dbReference type="PANTHER" id="PTHR24216:SF65">
    <property type="entry name" value="PAXILLIN-LIKE PROTEIN 1"/>
    <property type="match status" value="1"/>
</dbReference>
<feature type="region of interest" description="Disordered" evidence="1">
    <location>
        <begin position="880"/>
        <end position="922"/>
    </location>
</feature>
<evidence type="ECO:0000313" key="3">
    <source>
        <dbReference type="Proteomes" id="UP000274082"/>
    </source>
</evidence>
<dbReference type="Proteomes" id="UP000274082">
    <property type="component" value="Chromosome 1"/>
</dbReference>
<feature type="compositionally biased region" description="Low complexity" evidence="1">
    <location>
        <begin position="1436"/>
        <end position="1464"/>
    </location>
</feature>
<dbReference type="PANTHER" id="PTHR24216">
    <property type="entry name" value="PAXILLIN-RELATED"/>
    <property type="match status" value="1"/>
</dbReference>
<feature type="compositionally biased region" description="Low complexity" evidence="1">
    <location>
        <begin position="39"/>
        <end position="53"/>
    </location>
</feature>
<feature type="compositionally biased region" description="Low complexity" evidence="1">
    <location>
        <begin position="65"/>
        <end position="90"/>
    </location>
</feature>
<name>A0A3S5H4V4_LEIDO</name>
<dbReference type="Gene3D" id="3.30.470.30">
    <property type="entry name" value="DNA ligase/mRNA capping enzyme"/>
    <property type="match status" value="1"/>
</dbReference>
<reference evidence="2 3" key="1">
    <citation type="journal article" date="2018" name="Sci. Rep.">
        <title>A complete Leishmania donovani reference genome identifies novel genetic variations associated with virulence.</title>
        <authorList>
            <person name="Lypaczewski P."/>
            <person name="Hoshizaki J."/>
            <person name="Zhang W.-W."/>
            <person name="McCall L.-I."/>
            <person name="Torcivia-Rodriguez J."/>
            <person name="Simonyan V."/>
            <person name="Kaur A."/>
            <person name="Dewar K."/>
            <person name="Matlashewski G."/>
        </authorList>
    </citation>
    <scope>NUCLEOTIDE SEQUENCE [LARGE SCALE GENOMIC DNA]</scope>
    <source>
        <strain evidence="2 3">LdCL</strain>
    </source>
</reference>
<feature type="compositionally biased region" description="Low complexity" evidence="1">
    <location>
        <begin position="1372"/>
        <end position="1390"/>
    </location>
</feature>
<feature type="compositionally biased region" description="Polar residues" evidence="1">
    <location>
        <begin position="906"/>
        <end position="922"/>
    </location>
</feature>
<feature type="compositionally biased region" description="Pro residues" evidence="1">
    <location>
        <begin position="54"/>
        <end position="64"/>
    </location>
</feature>
<gene>
    <name evidence="2" type="ORF">LdCL_010009800</name>
</gene>
<feature type="region of interest" description="Disordered" evidence="1">
    <location>
        <begin position="1"/>
        <end position="110"/>
    </location>
</feature>
<proteinExistence type="predicted"/>
<feature type="compositionally biased region" description="Low complexity" evidence="1">
    <location>
        <begin position="1509"/>
        <end position="1523"/>
    </location>
</feature>
<dbReference type="OrthoDB" id="267822at2759"/>
<dbReference type="InterPro" id="IPR027417">
    <property type="entry name" value="P-loop_NTPase"/>
</dbReference>
<feature type="region of interest" description="Disordered" evidence="1">
    <location>
        <begin position="244"/>
        <end position="283"/>
    </location>
</feature>
<dbReference type="VEuPathDB" id="TriTrypDB:LdBPK_010480.1"/>
<feature type="region of interest" description="Disordered" evidence="1">
    <location>
        <begin position="1359"/>
        <end position="1544"/>
    </location>
</feature>
<organism evidence="2 3">
    <name type="scientific">Leishmania donovani</name>
    <dbReference type="NCBI Taxonomy" id="5661"/>
    <lineage>
        <taxon>Eukaryota</taxon>
        <taxon>Discoba</taxon>
        <taxon>Euglenozoa</taxon>
        <taxon>Kinetoplastea</taxon>
        <taxon>Metakinetoplastina</taxon>
        <taxon>Trypanosomatida</taxon>
        <taxon>Trypanosomatidae</taxon>
        <taxon>Leishmaniinae</taxon>
        <taxon>Leishmania</taxon>
    </lineage>
</organism>
<evidence type="ECO:0000313" key="2">
    <source>
        <dbReference type="EMBL" id="AYU75559.1"/>
    </source>
</evidence>
<dbReference type="VEuPathDB" id="TriTrypDB:LdCL_010009800"/>
<feature type="region of interest" description="Disordered" evidence="1">
    <location>
        <begin position="335"/>
        <end position="360"/>
    </location>
</feature>
<keyword evidence="3" id="KW-1185">Reference proteome</keyword>
<feature type="compositionally biased region" description="Low complexity" evidence="1">
    <location>
        <begin position="1"/>
        <end position="22"/>
    </location>
</feature>
<protein>
    <submittedName>
        <fullName evidence="2">Uncharacterized protein</fullName>
    </submittedName>
</protein>
<dbReference type="VEuPathDB" id="TriTrypDB:LDHU3_01.0530"/>
<sequence>MSDLAADAGKPPQQQQQSSQAKPPAPAETRLNANAKSFTPTATTVVAAGAAAPAHPPAKQPPPTRHAGAKTPPAGAGTKGPPASGAQTLAPPAPHLPPAQSAGKKGMMMMPPPPRFPEMAGMVPGMPPPMPGTASTGGMMSAGFMPPPPPPPPPPPMMMPPPNGMMFQQSGTPGMPHHHHHPAGMATPQQHLASQHQHHQQHGMMPMWVPPPPTQTQQHQQQQQPGMMMPMNSMMPMPMPMSMPMGAASSPMPPGQRSSGPQQHPPQQPGMMMPFYPPPQAPHGTMPPMASIPPPAPGMGVPRAPTLTAGAAAGGAMIPPQAAGAAATAAMMAPSPHHSYMHPHPGSSTASSANASAAASSISNARSIHSNTQNHINTGMQATASRPASISMPSQPPPPMMMMNHTGSAMMPPPPPPPPPPPTVAANARVSVGNATLAALNSKEPPKFSCVLLSGIPAVGKTTLGRELVNSLKTDGMGWAFFSGADFLTEQQGKRSIWETTKDVFDALSSRLDELLEKQHKDRNIKGLVIDKNCKGIEDVYYLSALLLSKSIPFVGIVGMECAEDDVLVKRMGGDDYLKEKLKFHRVIHARIVSLAKSAGMYRYVDATKSKEEVVQMLRTMVLGCCAQPPTRSIGNHQYDDSRANIMVDDYKEYSEVLTHLFRCVNNRGSQFPGNTDLVPFSEKEMKDKGRINAIKSRYGIRRKVDGHRYLLVYREKKLYLVPPHMRAVLQMPLKAWLGSRLDSDSVGTFVLEGDLTRLIRDRQKELFLVYDAHYWSEAEQPSSNKMIRMTFSERQAFLAANMCSESKAFFAQDGVECVVVHQPTQKMSEAVDMLDSEEYPSDGLVFQAVNPIHRSDHVFVWQQPSCMTVDFRVGQLLDTRQPPETDTDGIPTSMKGATSDLRRNASGTVSPQQQQLPLTTRRGNVDAFSEHPIRTFMLEVYDKTEKMYVQYENATVDVRHPDVVEGCIVTCSLVDDTPRRWVFRRIRYDVLRPIYKLDLEELLGSCLIPRAKLVAWMLSEQIVPSEIQPDGNGSGAGGSGSAINVPNVPPPSYDAAAAAVAAANAKGAAASMGMMQGLAMPLPTQGMMPPLMNDIGSPPAFHASAAATAIPMAPTAPARCIYPSASAMLSRVAAVPTNPAPPPAVPAPRPPAQMSTEAQLKQLASIVPSFHVVDGSKEGGAAAVAVAAASSTPAAAGSNGTAAGLAGKSAAPRAMGGAASDGNRNCAQCHKPKQSEDLRVDRRDHRHYCYSCWAKSGYGFCAVCGEFKEVRRESKGRQKGSTVCAPCGKAAAAAATAPADAASSNASPAAATTAAVVVKTAASAPTTPAASAAAQEAAEAKVDVVLPSAKARKKAAAKAKKAVGVPPATGEATPSTGSAAPAEAAAKTTGGEGGKAVKGTGGGSSRAVAESAPSSPTTGKGGDTAHGGKKKDSVKVSSSSLDASMSASPPDAAAAEAALSQAPKSEKPSKSVPIHADAAPAPAAPAVAVAEAPAAKPVDSKVAEPPEEAVAAPAAPTTSTAVQDPSRAQVHEEKRSVGGCRQQ</sequence>
<dbReference type="SUPFAM" id="SSF52540">
    <property type="entry name" value="P-loop containing nucleoside triphosphate hydrolases"/>
    <property type="match status" value="1"/>
</dbReference>